<dbReference type="AlphaFoldDB" id="A0A139HFH6"/>
<name>A0A139HFH6_9PEZI</name>
<dbReference type="SUPFAM" id="SSF50998">
    <property type="entry name" value="Quinoprotein alcohol dehydrogenase-like"/>
    <property type="match status" value="1"/>
</dbReference>
<keyword evidence="1" id="KW-0732">Signal</keyword>
<dbReference type="PANTHER" id="PTHR35340:SF5">
    <property type="entry name" value="ASST-DOMAIN-CONTAINING PROTEIN"/>
    <property type="match status" value="1"/>
</dbReference>
<evidence type="ECO:0008006" key="4">
    <source>
        <dbReference type="Google" id="ProtNLM"/>
    </source>
</evidence>
<keyword evidence="3" id="KW-1185">Reference proteome</keyword>
<dbReference type="OrthoDB" id="5427350at2759"/>
<dbReference type="EMBL" id="LFZN01000060">
    <property type="protein sequence ID" value="KXT01166.1"/>
    <property type="molecule type" value="Genomic_DNA"/>
</dbReference>
<sequence>MLLPLSIILFASWATAESESPTIVPVQSFISRPDILVPSLDVRTYHSESISPGYIFFSTWSIDKSVDAQNAPYIFTNDGELVFAGYTPSLPATKYFNFQAHRFANGTRILSVFRGASEQGRGQGHIALFDDSYRLIRTIDAPDGGPLDFHEFQLLDDGKTAIVVGFRPVQADLSQFGIVEGLGWLLDSMFWVLDLEERGEDGKDVVKFAWRASEHIAAGEAYMPPTLRRMAGMSWKGAYDYCHINSVDRFANGDFLLSARHTNAMYRIDGKTGAIIWAFGGKRSSFNLLNFTFSSQHDARVVEEHDNGTEVVISFFNNAYNGVLRTSNSSSALVAQVATEREEARLLKQFFPAEEALAPNQGSEQRFDDGHTLVSWGLRAEFSEFDQDGKRILDVAFAEDGTRVYRVRKYGWIGKPLEDEIAVYLYARTSASKTFFWMSWNGATEVTAWRALREDGLILGQVEWEGFESCFESESFVGVGYVEAVGRDGKTLGRSTLVETFVPPENMADVCGDSHCTMQVLPSETGHVNAQSSAKSRKRMWLSGLGVAREMSWLSMVSGILIGVLIGRFRWRGIISIRPRILVKSMSL</sequence>
<dbReference type="PANTHER" id="PTHR35340">
    <property type="entry name" value="PQQ ENZYME REPEAT PROTEIN-RELATED"/>
    <property type="match status" value="1"/>
</dbReference>
<feature type="chain" id="PRO_5007806565" description="Arylsulfotransferase N-terminal domain-containing protein" evidence="1">
    <location>
        <begin position="19"/>
        <end position="588"/>
    </location>
</feature>
<gene>
    <name evidence="2" type="ORF">AC578_622</name>
</gene>
<dbReference type="Pfam" id="PF14269">
    <property type="entry name" value="Arylsulfotran_2"/>
    <property type="match status" value="1"/>
</dbReference>
<protein>
    <recommendedName>
        <fullName evidence="4">Arylsulfotransferase N-terminal domain-containing protein</fullName>
    </recommendedName>
</protein>
<dbReference type="InterPro" id="IPR011047">
    <property type="entry name" value="Quinoprotein_ADH-like_sf"/>
</dbReference>
<feature type="signal peptide" evidence="1">
    <location>
        <begin position="1"/>
        <end position="18"/>
    </location>
</feature>
<dbReference type="InterPro" id="IPR039535">
    <property type="entry name" value="ASST-like"/>
</dbReference>
<evidence type="ECO:0000256" key="1">
    <source>
        <dbReference type="SAM" id="SignalP"/>
    </source>
</evidence>
<comment type="caution">
    <text evidence="2">The sequence shown here is derived from an EMBL/GenBank/DDBJ whole genome shotgun (WGS) entry which is preliminary data.</text>
</comment>
<organism evidence="2 3">
    <name type="scientific">Pseudocercospora eumusae</name>
    <dbReference type="NCBI Taxonomy" id="321146"/>
    <lineage>
        <taxon>Eukaryota</taxon>
        <taxon>Fungi</taxon>
        <taxon>Dikarya</taxon>
        <taxon>Ascomycota</taxon>
        <taxon>Pezizomycotina</taxon>
        <taxon>Dothideomycetes</taxon>
        <taxon>Dothideomycetidae</taxon>
        <taxon>Mycosphaerellales</taxon>
        <taxon>Mycosphaerellaceae</taxon>
        <taxon>Pseudocercospora</taxon>
    </lineage>
</organism>
<evidence type="ECO:0000313" key="3">
    <source>
        <dbReference type="Proteomes" id="UP000070133"/>
    </source>
</evidence>
<proteinExistence type="predicted"/>
<reference evidence="2 3" key="1">
    <citation type="submission" date="2015-07" db="EMBL/GenBank/DDBJ databases">
        <title>Comparative genomics of the Sigatoka disease complex on banana suggests a link between parallel evolutionary changes in Pseudocercospora fijiensis and Pseudocercospora eumusae and increased virulence on the banana host.</title>
        <authorList>
            <person name="Chang T.-C."/>
            <person name="Salvucci A."/>
            <person name="Crous P.W."/>
            <person name="Stergiopoulos I."/>
        </authorList>
    </citation>
    <scope>NUCLEOTIDE SEQUENCE [LARGE SCALE GENOMIC DNA]</scope>
    <source>
        <strain evidence="2 3">CBS 114824</strain>
    </source>
</reference>
<accession>A0A139HFH6</accession>
<evidence type="ECO:0000313" key="2">
    <source>
        <dbReference type="EMBL" id="KXT01166.1"/>
    </source>
</evidence>
<dbReference type="Proteomes" id="UP000070133">
    <property type="component" value="Unassembled WGS sequence"/>
</dbReference>
<dbReference type="InterPro" id="IPR053143">
    <property type="entry name" value="Arylsulfate_ST"/>
</dbReference>